<proteinExistence type="predicted"/>
<dbReference type="EMBL" id="FWEY01000015">
    <property type="protein sequence ID" value="SLM53251.1"/>
    <property type="molecule type" value="Genomic_DNA"/>
</dbReference>
<keyword evidence="3" id="KW-1185">Reference proteome</keyword>
<dbReference type="Proteomes" id="UP000195985">
    <property type="component" value="Unassembled WGS sequence"/>
</dbReference>
<reference evidence="2" key="2">
    <citation type="submission" date="2016-04" db="EMBL/GenBank/DDBJ databases">
        <authorList>
            <person name="Evans L.H."/>
            <person name="Alamgir A."/>
            <person name="Owens N."/>
            <person name="Weber N.D."/>
            <person name="Virtaneva K."/>
            <person name="Barbian K."/>
            <person name="Babar A."/>
            <person name="Rosenke K."/>
        </authorList>
    </citation>
    <scope>NUCLEOTIDE SEQUENCE [LARGE SCALE GENOMIC DNA]</scope>
    <source>
        <strain evidence="2">Trichococcus pasteurii</strain>
    </source>
</reference>
<gene>
    <name evidence="1" type="ORF">TPAS_2979</name>
    <name evidence="2" type="ORF">TPAS_2996</name>
</gene>
<name>A0A1W1IJP5_9LACT</name>
<dbReference type="EMBL" id="FWEY01000015">
    <property type="protein sequence ID" value="SLM53268.1"/>
    <property type="molecule type" value="Genomic_DNA"/>
</dbReference>
<reference evidence="3" key="1">
    <citation type="submission" date="2016-04" db="EMBL/GenBank/DDBJ databases">
        <authorList>
            <person name="Strepis N."/>
        </authorList>
    </citation>
    <scope>NUCLEOTIDE SEQUENCE [LARGE SCALE GENOMIC DNA]</scope>
</reference>
<protein>
    <submittedName>
        <fullName evidence="2">Uncharacterized protein</fullName>
    </submittedName>
</protein>
<dbReference type="AlphaFoldDB" id="A0A1W1IJP5"/>
<accession>A0A1W1IJP5</accession>
<evidence type="ECO:0000313" key="3">
    <source>
        <dbReference type="Proteomes" id="UP000195985"/>
    </source>
</evidence>
<evidence type="ECO:0000313" key="2">
    <source>
        <dbReference type="EMBL" id="SLM53268.1"/>
    </source>
</evidence>
<sequence>MKKRIKINNIRRANKIVKEIQVHIDCQAFTEKPNDDEMSVIMQAIHNRITKSVSNVSPLELANLVGNLGQSVVLATMQGSRANGNMIQQQALALDFDNSTNKKAKLEGASYQTYDSIKENEFTQKYAAFMYKTLSHTEDWERFRVIFILETPLYSAEEVRNAYKYLLEKFPHADQKIKDCSRLFMGGRASEEINYNNELPINLFQSSGITNKHDSTLNNQDYLQSVGTHLPTYKLIKQGRFKEVSERWKKYGDMNFPDTAAAIKYFRTLPMAELLQTPPNPFRNLFERDFKPSCSIWNPKDTNTWLYTQQNATGKNGNNRSYDIIRVMQKLLRQPYKKYHKDLPYDMAVQFLIEHTGIKIDVSEEIEIIRNQADLFNEVLLSDTLMHTDPDLYQIFSKYKYSVYIVAIIDIFKMNLNYDGENIRCLTYMSLENLAIRLQCSKHKVSKLLNLMAFTGIIAKLDEDKIPEELLVKIKKSQTHEYRDDNWLERKVPRKYHNNIYELTNGMEDVLLIKGKCAELISKGFTQKAFSKEWVERSFGKAEADRVFPQDKNRAISEVSKAITEDIHKVALEHIHTKGYVIVNELKAEIQQLWGSKGFVEYKYHQAIGEMLEAYDIKKVRLTRELKNQLGITDLSSKANPTILMKNI</sequence>
<organism evidence="2 3">
    <name type="scientific">Trichococcus pasteurii</name>
    <dbReference type="NCBI Taxonomy" id="43064"/>
    <lineage>
        <taxon>Bacteria</taxon>
        <taxon>Bacillati</taxon>
        <taxon>Bacillota</taxon>
        <taxon>Bacilli</taxon>
        <taxon>Lactobacillales</taxon>
        <taxon>Carnobacteriaceae</taxon>
        <taxon>Trichococcus</taxon>
    </lineage>
</organism>
<evidence type="ECO:0000313" key="1">
    <source>
        <dbReference type="EMBL" id="SLM53251.1"/>
    </source>
</evidence>